<gene>
    <name evidence="2" type="ORF">PPENT_87.1.T0260215</name>
</gene>
<accession>A0A8S1TTN1</accession>
<reference evidence="2" key="1">
    <citation type="submission" date="2021-01" db="EMBL/GenBank/DDBJ databases">
        <authorList>
            <consortium name="Genoscope - CEA"/>
            <person name="William W."/>
        </authorList>
    </citation>
    <scope>NUCLEOTIDE SEQUENCE</scope>
</reference>
<proteinExistence type="predicted"/>
<dbReference type="Proteomes" id="UP000689195">
    <property type="component" value="Unassembled WGS sequence"/>
</dbReference>
<evidence type="ECO:0000313" key="3">
    <source>
        <dbReference type="Proteomes" id="UP000689195"/>
    </source>
</evidence>
<evidence type="ECO:0000313" key="2">
    <source>
        <dbReference type="EMBL" id="CAD8154907.1"/>
    </source>
</evidence>
<protein>
    <submittedName>
        <fullName evidence="2">Uncharacterized protein</fullName>
    </submittedName>
</protein>
<feature type="compositionally biased region" description="Basic and acidic residues" evidence="1">
    <location>
        <begin position="33"/>
        <end position="49"/>
    </location>
</feature>
<feature type="region of interest" description="Disordered" evidence="1">
    <location>
        <begin position="20"/>
        <end position="55"/>
    </location>
</feature>
<organism evidence="2 3">
    <name type="scientific">Paramecium pentaurelia</name>
    <dbReference type="NCBI Taxonomy" id="43138"/>
    <lineage>
        <taxon>Eukaryota</taxon>
        <taxon>Sar</taxon>
        <taxon>Alveolata</taxon>
        <taxon>Ciliophora</taxon>
        <taxon>Intramacronucleata</taxon>
        <taxon>Oligohymenophorea</taxon>
        <taxon>Peniculida</taxon>
        <taxon>Parameciidae</taxon>
        <taxon>Paramecium</taxon>
    </lineage>
</organism>
<dbReference type="AlphaFoldDB" id="A0A8S1TTN1"/>
<keyword evidence="3" id="KW-1185">Reference proteome</keyword>
<evidence type="ECO:0000256" key="1">
    <source>
        <dbReference type="SAM" id="MobiDB-lite"/>
    </source>
</evidence>
<dbReference type="OrthoDB" id="304955at2759"/>
<comment type="caution">
    <text evidence="2">The sequence shown here is derived from an EMBL/GenBank/DDBJ whole genome shotgun (WGS) entry which is preliminary data.</text>
</comment>
<feature type="compositionally biased region" description="Low complexity" evidence="1">
    <location>
        <begin position="20"/>
        <end position="30"/>
    </location>
</feature>
<dbReference type="EMBL" id="CAJJDO010000026">
    <property type="protein sequence ID" value="CAD8154907.1"/>
    <property type="molecule type" value="Genomic_DNA"/>
</dbReference>
<name>A0A8S1TTN1_9CILI</name>
<sequence length="1107" mass="130613">MENYNFSALSISIQTDTQSSQSDQQFKFSSPLKSEKNNFLDLDNQKENNDSANQSQVEVSIQKDCQEKVAQTSEQKSNSICGSQLKQTKASQNKKRLVKRCQTTILIGQSIHKHNAQKADKYFMKKNNQIIETSFEKLKVKRSNFSGIFLTNLRQQQKPIQVRYFRSTITKVLVIEQDMLAAEFIVLALTQFQNDSKLDQSLYEFPNYSLAYQIEGQDDQQDLDEFSYRRPLQRYKSFGSLEDKMKSRRESLDEINYDQKPVSQAEISLLADDIDDKIIQIDLESPMRYYKSVDIVPILDQKQLDIDLQMVKILHQQLPNHILILIEEPISQGRFHIKIRPNQLVEELFIELSRKANKKYRSTDYNLILKYPCIHMSKEQINLKMPISKLPIHYLVLTSKFQNETIRSLRQCNDSFTVNINKDTIFSKSANKSYRFLQEEGKMSESVDKVRNQYSYQEYQLLKIDKQFKNNVILGIDYFDLYYTYTQERQRQFTLGKLCKSISQILFEEPLIQKDYRRLPLNKIQKVELTKDFNLIIKIASFWDRFKLREIKNRFAIEIYNECIQQIRIFSGFIYKIQITIMNLFNIDNSLATPYSIQSNTMSVFIDNDWLTKQLENVQQIDYQNYNLPSNTDISEFVLQQSVGESPFIQQHKRDPVDFSLIKLEKLEEIQQINYTPKKQYSSTTRKQNYKKSKTTTTGFAIDENDTNNNDSETLRKIKSSQVQKQSEFTKQLNIYQQNFSIQILVKYFGTQYQQIISVDESIRAAEFIVLALKRFASDPKSDKTKFEYQNFTLAYKLIGQDISPTKYTYNNDDNFNNESVILEDESLERPEVDLESQLFYKIVDLLPATTNFGLDFQTIKQTFISNPESIILLIEDPQLLIFYHIKVDKKGILADCLVELNRKVSRKYLKNDYYLSLKFPCVNYDTGELSEKFPINQLPIHWLIIIQRVKNIILESSEEVSMANIGRTFNNTIHENMRGSNSYGFLSMNFMQLTTVEKLPLLYSIDYFDLYYTFNQKQTTKFRITKLVSNIIRSLFVQETEKKKYKRIPINTITDLKQQQEKYFEIYYELQDGYQKTIKFFSKNDDKTVFREAFTKLEYLVSIQQI</sequence>